<dbReference type="InterPro" id="IPR050312">
    <property type="entry name" value="IolE/XylAMocC-like"/>
</dbReference>
<dbReference type="Gene3D" id="3.20.20.150">
    <property type="entry name" value="Divalent-metal-dependent TIM barrel enzymes"/>
    <property type="match status" value="1"/>
</dbReference>
<comment type="caution">
    <text evidence="2">The sequence shown here is derived from an EMBL/GenBank/DDBJ whole genome shotgun (WGS) entry which is preliminary data.</text>
</comment>
<evidence type="ECO:0000313" key="3">
    <source>
        <dbReference type="Proteomes" id="UP001178281"/>
    </source>
</evidence>
<evidence type="ECO:0000259" key="1">
    <source>
        <dbReference type="Pfam" id="PF01261"/>
    </source>
</evidence>
<gene>
    <name evidence="2" type="ORF">Q7X28_12170</name>
</gene>
<organism evidence="2 3">
    <name type="scientific">Tsukamurella strandjordii</name>
    <dbReference type="NCBI Taxonomy" id="147577"/>
    <lineage>
        <taxon>Bacteria</taxon>
        <taxon>Bacillati</taxon>
        <taxon>Actinomycetota</taxon>
        <taxon>Actinomycetes</taxon>
        <taxon>Mycobacteriales</taxon>
        <taxon>Tsukamurellaceae</taxon>
        <taxon>Tsukamurella</taxon>
    </lineage>
</organism>
<protein>
    <submittedName>
        <fullName evidence="2">Sugar phosphate isomerase/epimerase</fullName>
    </submittedName>
</protein>
<accession>A0AA90NGJ0</accession>
<keyword evidence="2" id="KW-0413">Isomerase</keyword>
<sequence>MTDDREHTAGLRIGTAPDSWGVWFPEHPRQTPWERFLDEAAAAGYHYIELGPYGYLPTDPGRLEDELGKRDLALSGGTIFTGFHKGADQWDRAWRQVSDVAALVQAMGAEHLVVIPDLWRSDATGETLEPRTLNTEQWNLMGEGHNRLGRALAEEFGIRQQFHSHADSHIGTAREVQRLLEITDPESLSLCLDTGHYAYYGGDNVELITKHPDRIGYLHLKQIDPELRFDVLKNDVAFADCAAEIMVEPPSGIPDFAPIIDAVNGIDSEIFAIVEQDMPGVDIDLPAGIATRTRQHIFGCHPLTRTR</sequence>
<dbReference type="PANTHER" id="PTHR12110">
    <property type="entry name" value="HYDROXYPYRUVATE ISOMERASE"/>
    <property type="match status" value="1"/>
</dbReference>
<dbReference type="SUPFAM" id="SSF51658">
    <property type="entry name" value="Xylose isomerase-like"/>
    <property type="match status" value="1"/>
</dbReference>
<dbReference type="InterPro" id="IPR036237">
    <property type="entry name" value="Xyl_isomerase-like_sf"/>
</dbReference>
<proteinExistence type="predicted"/>
<dbReference type="PANTHER" id="PTHR12110:SF41">
    <property type="entry name" value="INOSOSE DEHYDRATASE"/>
    <property type="match status" value="1"/>
</dbReference>
<feature type="domain" description="Xylose isomerase-like TIM barrel" evidence="1">
    <location>
        <begin position="37"/>
        <end position="277"/>
    </location>
</feature>
<evidence type="ECO:0000313" key="2">
    <source>
        <dbReference type="EMBL" id="MDP0398683.1"/>
    </source>
</evidence>
<dbReference type="GO" id="GO:0016853">
    <property type="term" value="F:isomerase activity"/>
    <property type="evidence" value="ECO:0007669"/>
    <property type="project" value="UniProtKB-KW"/>
</dbReference>
<dbReference type="Proteomes" id="UP001178281">
    <property type="component" value="Unassembled WGS sequence"/>
</dbReference>
<reference evidence="2" key="1">
    <citation type="submission" date="2023-08" db="EMBL/GenBank/DDBJ databases">
        <title>The draft genome of Tsukamurella strandjordii strain 050030.</title>
        <authorList>
            <person name="Zhao F."/>
            <person name="Feng Y."/>
            <person name="Zong Z."/>
        </authorList>
    </citation>
    <scope>NUCLEOTIDE SEQUENCE</scope>
    <source>
        <strain evidence="2">050030</strain>
    </source>
</reference>
<keyword evidence="3" id="KW-1185">Reference proteome</keyword>
<dbReference type="RefSeq" id="WP_220659468.1">
    <property type="nucleotide sequence ID" value="NZ_BAAAII010000006.1"/>
</dbReference>
<name>A0AA90NGJ0_9ACTN</name>
<dbReference type="InterPro" id="IPR013022">
    <property type="entry name" value="Xyl_isomerase-like_TIM-brl"/>
</dbReference>
<dbReference type="Pfam" id="PF01261">
    <property type="entry name" value="AP_endonuc_2"/>
    <property type="match status" value="1"/>
</dbReference>
<dbReference type="EMBL" id="JAUTIX010000004">
    <property type="protein sequence ID" value="MDP0398683.1"/>
    <property type="molecule type" value="Genomic_DNA"/>
</dbReference>
<dbReference type="AlphaFoldDB" id="A0AA90NGJ0"/>